<dbReference type="AlphaFoldDB" id="A0AAN7SVV8"/>
<keyword evidence="5 6" id="KW-0408">Iron</keyword>
<keyword evidence="9" id="KW-1185">Reference proteome</keyword>
<dbReference type="PRINTS" id="PR00385">
    <property type="entry name" value="P450"/>
</dbReference>
<sequence>MQRLDSFASQNQVVDLGPWLQYYAFDVVGMFTFDKKFGFLEQGKDIDSIMSTIEFILAYSAIIGQVPALHLLLLGNPLLIKLMPPMEQWNQTVQFTLKAMRERAEMKPGGEYTVSNTDGKDFLSKLASSKSSEDEKMNVRDLVIALAGNVFAGSDTTAIALRAIVYYLCRYPKCLAKLADEIMKHDKDSKLSSPINFKEASAIPYLSAVIKEAMRLHPSVGLILERHVPPQGVEIEGHFLPGRTVVGVNPWVTGRNAETFPQPNEFCPERWLEVPEQELRAMDNLLEFNFGAGARKCLGRHMAWIEMMKVIPELIRRFEIEFADPERDWHVTNHW</sequence>
<dbReference type="InterPro" id="IPR001128">
    <property type="entry name" value="Cyt_P450"/>
</dbReference>
<evidence type="ECO:0000256" key="5">
    <source>
        <dbReference type="ARBA" id="ARBA00023004"/>
    </source>
</evidence>
<evidence type="ECO:0000313" key="9">
    <source>
        <dbReference type="Proteomes" id="UP001309876"/>
    </source>
</evidence>
<reference evidence="8 9" key="1">
    <citation type="submission" date="2023-08" db="EMBL/GenBank/DDBJ databases">
        <title>Black Yeasts Isolated from many extreme environments.</title>
        <authorList>
            <person name="Coleine C."/>
            <person name="Stajich J.E."/>
            <person name="Selbmann L."/>
        </authorList>
    </citation>
    <scope>NUCLEOTIDE SEQUENCE [LARGE SCALE GENOMIC DNA]</scope>
    <source>
        <strain evidence="8 9">CCFEE 5910</strain>
    </source>
</reference>
<dbReference type="GO" id="GO:0005506">
    <property type="term" value="F:iron ion binding"/>
    <property type="evidence" value="ECO:0007669"/>
    <property type="project" value="InterPro"/>
</dbReference>
<keyword evidence="7" id="KW-0503">Monooxygenase</keyword>
<evidence type="ECO:0000256" key="2">
    <source>
        <dbReference type="ARBA" id="ARBA00010617"/>
    </source>
</evidence>
<keyword evidence="3 6" id="KW-0479">Metal-binding</keyword>
<dbReference type="InterPro" id="IPR002401">
    <property type="entry name" value="Cyt_P450_E_grp-I"/>
</dbReference>
<dbReference type="EMBL" id="JAVRRJ010000007">
    <property type="protein sequence ID" value="KAK5082935.1"/>
    <property type="molecule type" value="Genomic_DNA"/>
</dbReference>
<dbReference type="GO" id="GO:0004497">
    <property type="term" value="F:monooxygenase activity"/>
    <property type="evidence" value="ECO:0007669"/>
    <property type="project" value="UniProtKB-KW"/>
</dbReference>
<dbReference type="PROSITE" id="PS00086">
    <property type="entry name" value="CYTOCHROME_P450"/>
    <property type="match status" value="1"/>
</dbReference>
<gene>
    <name evidence="8" type="ORF">LTR05_006817</name>
</gene>
<dbReference type="PRINTS" id="PR00463">
    <property type="entry name" value="EP450I"/>
</dbReference>
<comment type="cofactor">
    <cofactor evidence="1 6">
        <name>heme</name>
        <dbReference type="ChEBI" id="CHEBI:30413"/>
    </cofactor>
</comment>
<comment type="similarity">
    <text evidence="2 7">Belongs to the cytochrome P450 family.</text>
</comment>
<dbReference type="InterPro" id="IPR017972">
    <property type="entry name" value="Cyt_P450_CS"/>
</dbReference>
<keyword evidence="4 7" id="KW-0560">Oxidoreductase</keyword>
<dbReference type="InterPro" id="IPR036396">
    <property type="entry name" value="Cyt_P450_sf"/>
</dbReference>
<proteinExistence type="inferred from homology"/>
<dbReference type="GO" id="GO:0016705">
    <property type="term" value="F:oxidoreductase activity, acting on paired donors, with incorporation or reduction of molecular oxygen"/>
    <property type="evidence" value="ECO:0007669"/>
    <property type="project" value="InterPro"/>
</dbReference>
<accession>A0AAN7SVV8</accession>
<feature type="binding site" description="axial binding residue" evidence="6">
    <location>
        <position position="297"/>
    </location>
    <ligand>
        <name>heme</name>
        <dbReference type="ChEBI" id="CHEBI:30413"/>
    </ligand>
    <ligandPart>
        <name>Fe</name>
        <dbReference type="ChEBI" id="CHEBI:18248"/>
    </ligandPart>
</feature>
<organism evidence="8 9">
    <name type="scientific">Lithohypha guttulata</name>
    <dbReference type="NCBI Taxonomy" id="1690604"/>
    <lineage>
        <taxon>Eukaryota</taxon>
        <taxon>Fungi</taxon>
        <taxon>Dikarya</taxon>
        <taxon>Ascomycota</taxon>
        <taxon>Pezizomycotina</taxon>
        <taxon>Eurotiomycetes</taxon>
        <taxon>Chaetothyriomycetidae</taxon>
        <taxon>Chaetothyriales</taxon>
        <taxon>Trichomeriaceae</taxon>
        <taxon>Lithohypha</taxon>
    </lineage>
</organism>
<evidence type="ECO:0000256" key="6">
    <source>
        <dbReference type="PIRSR" id="PIRSR602401-1"/>
    </source>
</evidence>
<evidence type="ECO:0000256" key="1">
    <source>
        <dbReference type="ARBA" id="ARBA00001971"/>
    </source>
</evidence>
<dbReference type="InterPro" id="IPR050121">
    <property type="entry name" value="Cytochrome_P450_monoxygenase"/>
</dbReference>
<evidence type="ECO:0000256" key="4">
    <source>
        <dbReference type="ARBA" id="ARBA00023002"/>
    </source>
</evidence>
<dbReference type="GO" id="GO:0020037">
    <property type="term" value="F:heme binding"/>
    <property type="evidence" value="ECO:0007669"/>
    <property type="project" value="InterPro"/>
</dbReference>
<dbReference type="PANTHER" id="PTHR24305:SF232">
    <property type="entry name" value="P450, PUTATIVE (EUROFUNG)-RELATED"/>
    <property type="match status" value="1"/>
</dbReference>
<comment type="caution">
    <text evidence="8">The sequence shown here is derived from an EMBL/GenBank/DDBJ whole genome shotgun (WGS) entry which is preliminary data.</text>
</comment>
<keyword evidence="6 7" id="KW-0349">Heme</keyword>
<dbReference type="PANTHER" id="PTHR24305">
    <property type="entry name" value="CYTOCHROME P450"/>
    <property type="match status" value="1"/>
</dbReference>
<dbReference type="Pfam" id="PF00067">
    <property type="entry name" value="p450"/>
    <property type="match status" value="1"/>
</dbReference>
<protein>
    <recommendedName>
        <fullName evidence="10">Cytochrome P450</fullName>
    </recommendedName>
</protein>
<evidence type="ECO:0000256" key="7">
    <source>
        <dbReference type="RuleBase" id="RU000461"/>
    </source>
</evidence>
<name>A0AAN7SVV8_9EURO</name>
<evidence type="ECO:0000256" key="3">
    <source>
        <dbReference type="ARBA" id="ARBA00022723"/>
    </source>
</evidence>
<dbReference type="SUPFAM" id="SSF48264">
    <property type="entry name" value="Cytochrome P450"/>
    <property type="match status" value="1"/>
</dbReference>
<evidence type="ECO:0008006" key="10">
    <source>
        <dbReference type="Google" id="ProtNLM"/>
    </source>
</evidence>
<evidence type="ECO:0000313" key="8">
    <source>
        <dbReference type="EMBL" id="KAK5082935.1"/>
    </source>
</evidence>
<dbReference type="Proteomes" id="UP001309876">
    <property type="component" value="Unassembled WGS sequence"/>
</dbReference>
<dbReference type="Gene3D" id="1.10.630.10">
    <property type="entry name" value="Cytochrome P450"/>
    <property type="match status" value="1"/>
</dbReference>